<evidence type="ECO:0000313" key="2">
    <source>
        <dbReference type="Proteomes" id="UP001168821"/>
    </source>
</evidence>
<evidence type="ECO:0000313" key="1">
    <source>
        <dbReference type="EMBL" id="KAJ3659221.1"/>
    </source>
</evidence>
<sequence>MADEFINGEPQVWIQVPREPGHFRIVRTEERGRPREEFNQVLRFESINIELSEFGLFSEIPIRKALNDVDMNTGTINYCVRNGIPSKERCSNIGRSSPRARKYRLEDRCTQI</sequence>
<reference evidence="1" key="1">
    <citation type="journal article" date="2023" name="G3 (Bethesda)">
        <title>Whole genome assemblies of Zophobas morio and Tenebrio molitor.</title>
        <authorList>
            <person name="Kaur S."/>
            <person name="Stinson S.A."/>
            <person name="diCenzo G.C."/>
        </authorList>
    </citation>
    <scope>NUCLEOTIDE SEQUENCE</scope>
    <source>
        <strain evidence="1">QUZm001</strain>
    </source>
</reference>
<dbReference type="Proteomes" id="UP001168821">
    <property type="component" value="Unassembled WGS sequence"/>
</dbReference>
<dbReference type="AlphaFoldDB" id="A0AA38IQ12"/>
<accession>A0AA38IQ12</accession>
<keyword evidence="2" id="KW-1185">Reference proteome</keyword>
<gene>
    <name evidence="1" type="ORF">Zmor_010922</name>
</gene>
<name>A0AA38IQ12_9CUCU</name>
<protein>
    <submittedName>
        <fullName evidence="1">Uncharacterized protein</fullName>
    </submittedName>
</protein>
<dbReference type="EMBL" id="JALNTZ010000003">
    <property type="protein sequence ID" value="KAJ3659221.1"/>
    <property type="molecule type" value="Genomic_DNA"/>
</dbReference>
<organism evidence="1 2">
    <name type="scientific">Zophobas morio</name>
    <dbReference type="NCBI Taxonomy" id="2755281"/>
    <lineage>
        <taxon>Eukaryota</taxon>
        <taxon>Metazoa</taxon>
        <taxon>Ecdysozoa</taxon>
        <taxon>Arthropoda</taxon>
        <taxon>Hexapoda</taxon>
        <taxon>Insecta</taxon>
        <taxon>Pterygota</taxon>
        <taxon>Neoptera</taxon>
        <taxon>Endopterygota</taxon>
        <taxon>Coleoptera</taxon>
        <taxon>Polyphaga</taxon>
        <taxon>Cucujiformia</taxon>
        <taxon>Tenebrionidae</taxon>
        <taxon>Zophobas</taxon>
    </lineage>
</organism>
<proteinExistence type="predicted"/>
<comment type="caution">
    <text evidence="1">The sequence shown here is derived from an EMBL/GenBank/DDBJ whole genome shotgun (WGS) entry which is preliminary data.</text>
</comment>